<keyword evidence="2" id="KW-0997">Cell inner membrane</keyword>
<feature type="domain" description="ZipA C-terminal FtsZ-binding" evidence="4">
    <location>
        <begin position="226"/>
        <end position="349"/>
    </location>
</feature>
<evidence type="ECO:0000256" key="3">
    <source>
        <dbReference type="SAM" id="Phobius"/>
    </source>
</evidence>
<dbReference type="InterPro" id="IPR007449">
    <property type="entry name" value="ZipA_FtsZ-bd_C"/>
</dbReference>
<dbReference type="Pfam" id="PF04354">
    <property type="entry name" value="ZipA_C"/>
    <property type="match status" value="1"/>
</dbReference>
<keyword evidence="2 3" id="KW-0472">Membrane</keyword>
<keyword evidence="1" id="KW-0131">Cell cycle</keyword>
<dbReference type="Proteomes" id="UP000501534">
    <property type="component" value="Chromosome"/>
</dbReference>
<name>A0A6M4GSD0_9PROT</name>
<keyword evidence="1 5" id="KW-0132">Cell division</keyword>
<evidence type="ECO:0000313" key="6">
    <source>
        <dbReference type="Proteomes" id="UP000501534"/>
    </source>
</evidence>
<dbReference type="AlphaFoldDB" id="A0A6M4GSD0"/>
<keyword evidence="6" id="KW-1185">Reference proteome</keyword>
<evidence type="ECO:0000256" key="2">
    <source>
        <dbReference type="RuleBase" id="RU003613"/>
    </source>
</evidence>
<evidence type="ECO:0000256" key="1">
    <source>
        <dbReference type="RuleBase" id="RU003612"/>
    </source>
</evidence>
<dbReference type="GO" id="GO:0090529">
    <property type="term" value="P:cell septum assembly"/>
    <property type="evidence" value="ECO:0007669"/>
    <property type="project" value="InterPro"/>
</dbReference>
<dbReference type="SMART" id="SM00771">
    <property type="entry name" value="ZipA_C"/>
    <property type="match status" value="1"/>
</dbReference>
<keyword evidence="2" id="KW-1003">Cell membrane</keyword>
<sequence>MSDLQIALGALGLCFIAGVVVYNTIVERRARQRAERAFGTQAPDVLLDAGAIAPAPRREPTMGAMPTVDRTEPQMGRIEDVSAPRGTAPRVDDDDVDIAHAPGGADSMVSSRIDTVAVVLADDPVRRETLEPLLNALEAHTTPVLMEGIVEEQWRPIDATGKGSWRELRAGLQLASRSGPVTEDEIAGFNETIASFAASVGGVSQRESPAAAAQRARDLDTFCADADIEVAVNVVGQYGATFALAKVKSVALEHGLSETGDGDLVSFARDGTPAYSIRRFDRDGERHDANYTSGLTFGIDVPHVSDPGAAFDEMVALANTCATTLGGELVDDNRKPLSAAGLAAIRRSLETVFRDMEAHGIPAGSALARRLFT</sequence>
<keyword evidence="2 3" id="KW-0812">Transmembrane</keyword>
<comment type="similarity">
    <text evidence="1">Belongs to the ZipA family.</text>
</comment>
<evidence type="ECO:0000259" key="4">
    <source>
        <dbReference type="SMART" id="SM00771"/>
    </source>
</evidence>
<dbReference type="KEGG" id="uru:DSM104443_01016"/>
<comment type="subcellular location">
    <subcellularLocation>
        <location evidence="2">Cell inner membrane</location>
        <topology evidence="2">Single-pass type I membrane protein</topology>
    </subcellularLocation>
</comment>
<dbReference type="RefSeq" id="WP_171090119.1">
    <property type="nucleotide sequence ID" value="NZ_CP053069.1"/>
</dbReference>
<keyword evidence="3" id="KW-1133">Transmembrane helix</keyword>
<dbReference type="EMBL" id="CP053069">
    <property type="protein sequence ID" value="QJR09965.1"/>
    <property type="molecule type" value="Genomic_DNA"/>
</dbReference>
<accession>A0A6M4GSD0</accession>
<dbReference type="GO" id="GO:0005886">
    <property type="term" value="C:plasma membrane"/>
    <property type="evidence" value="ECO:0007669"/>
    <property type="project" value="UniProtKB-SubCell"/>
</dbReference>
<gene>
    <name evidence="5" type="primary">zipA</name>
    <name evidence="5" type="ORF">DSM104443_01016</name>
</gene>
<evidence type="ECO:0000313" key="5">
    <source>
        <dbReference type="EMBL" id="QJR09965.1"/>
    </source>
</evidence>
<reference evidence="5 6" key="1">
    <citation type="submission" date="2020-04" db="EMBL/GenBank/DDBJ databases">
        <title>Usitatibacter rugosus gen. nov., sp. nov. and Usitatibacter palustris sp. nov., novel members of Usitatibacteraceae fam. nov. within the order Nitrosomonadales isolated from soil.</title>
        <authorList>
            <person name="Huber K.J."/>
            <person name="Neumann-Schaal M."/>
            <person name="Geppert A."/>
            <person name="Luckner M."/>
            <person name="Wanner G."/>
            <person name="Overmann J."/>
        </authorList>
    </citation>
    <scope>NUCLEOTIDE SEQUENCE [LARGE SCALE GENOMIC DNA]</scope>
    <source>
        <strain evidence="5 6">0125_3</strain>
    </source>
</reference>
<comment type="function">
    <text evidence="1">Essential cell division protein that stabilizes the FtsZ protofilaments by cross-linking them and that serves as a cytoplasmic membrane anchor for the Z ring. Also required for the recruitment to the septal ring of downstream cell division proteins.</text>
</comment>
<organism evidence="5 6">
    <name type="scientific">Usitatibacter rugosus</name>
    <dbReference type="NCBI Taxonomy" id="2732067"/>
    <lineage>
        <taxon>Bacteria</taxon>
        <taxon>Pseudomonadati</taxon>
        <taxon>Pseudomonadota</taxon>
        <taxon>Betaproteobacteria</taxon>
        <taxon>Nitrosomonadales</taxon>
        <taxon>Usitatibacteraceae</taxon>
        <taxon>Usitatibacter</taxon>
    </lineage>
</organism>
<protein>
    <recommendedName>
        <fullName evidence="1">Cell division protein ZipA</fullName>
    </recommendedName>
</protein>
<proteinExistence type="inferred from homology"/>
<dbReference type="Gene3D" id="3.30.1400.10">
    <property type="entry name" value="ZipA, C-terminal FtsZ-binding domain"/>
    <property type="match status" value="1"/>
</dbReference>
<feature type="transmembrane region" description="Helical" evidence="3">
    <location>
        <begin position="6"/>
        <end position="26"/>
    </location>
</feature>
<dbReference type="InterPro" id="IPR036765">
    <property type="entry name" value="ZipA_FtsZ-bd_C_sf"/>
</dbReference>
<dbReference type="SUPFAM" id="SSF64383">
    <property type="entry name" value="Cell-division protein ZipA, C-terminal domain"/>
    <property type="match status" value="1"/>
</dbReference>